<accession>A0ABW1XIJ6</accession>
<evidence type="ECO:0000313" key="10">
    <source>
        <dbReference type="Proteomes" id="UP001596364"/>
    </source>
</evidence>
<keyword evidence="7 9" id="KW-0503">Monooxygenase</keyword>
<sequence>MQSVDLVIVGGGMVGLALALGVKQSGLQVAVIDPHPPTALSESPQLRVSAINLASQTLLERLGAWQAIEQKAPYYAMQVWEQDSFAKIDFDTQDAGQPVLGHIIENARIRHALWQQAVQAPHIQLLETSLDKLHMGKQEAFVTLKNGEMLTTRLVVGADGANSQIRALADFPLTFWDYEHTAIVATVRCAEPHQATARQVFTPNGPLAFLPLRDPHLCSIVWSQDNPRAQELLAMSAEDFNHALTAAFNSTLGVCQVEGDKASFPLKMRYARQWVSDRIAIIGDAAHTIHPLAGQGVNLGFLDAAALAETLNQLVAEDKDIGVGKHLRHFERWRKAEAMQMCAAMEGFKRLFQGTNPLQKLIRGAGMRIVNSVPFAKHKAIRQAMGLDGELPQMVKANH</sequence>
<dbReference type="InterPro" id="IPR010971">
    <property type="entry name" value="UbiH/COQ6"/>
</dbReference>
<evidence type="ECO:0000256" key="6">
    <source>
        <dbReference type="ARBA" id="ARBA00023002"/>
    </source>
</evidence>
<evidence type="ECO:0000256" key="4">
    <source>
        <dbReference type="ARBA" id="ARBA00022630"/>
    </source>
</evidence>
<dbReference type="NCBIfam" id="TIGR01988">
    <property type="entry name" value="Ubi-OHases"/>
    <property type="match status" value="1"/>
</dbReference>
<dbReference type="SUPFAM" id="SSF51905">
    <property type="entry name" value="FAD/NAD(P)-binding domain"/>
    <property type="match status" value="1"/>
</dbReference>
<dbReference type="GO" id="GO:0004497">
    <property type="term" value="F:monooxygenase activity"/>
    <property type="evidence" value="ECO:0007669"/>
    <property type="project" value="UniProtKB-KW"/>
</dbReference>
<dbReference type="Gene3D" id="3.50.50.60">
    <property type="entry name" value="FAD/NAD(P)-binding domain"/>
    <property type="match status" value="2"/>
</dbReference>
<dbReference type="InterPro" id="IPR002938">
    <property type="entry name" value="FAD-bd"/>
</dbReference>
<dbReference type="InterPro" id="IPR036188">
    <property type="entry name" value="FAD/NAD-bd_sf"/>
</dbReference>
<dbReference type="PANTHER" id="PTHR43876:SF7">
    <property type="entry name" value="UBIQUINONE BIOSYNTHESIS MONOOXYGENASE COQ6, MITOCHONDRIAL"/>
    <property type="match status" value="1"/>
</dbReference>
<protein>
    <submittedName>
        <fullName evidence="9">FAD-dependent monooxygenase</fullName>
    </submittedName>
</protein>
<keyword evidence="5" id="KW-0274">FAD</keyword>
<evidence type="ECO:0000256" key="3">
    <source>
        <dbReference type="ARBA" id="ARBA00005349"/>
    </source>
</evidence>
<organism evidence="9 10">
    <name type="scientific">Pseudobowmanella zhangzhouensis</name>
    <dbReference type="NCBI Taxonomy" id="1537679"/>
    <lineage>
        <taxon>Bacteria</taxon>
        <taxon>Pseudomonadati</taxon>
        <taxon>Pseudomonadota</taxon>
        <taxon>Gammaproteobacteria</taxon>
        <taxon>Alteromonadales</taxon>
        <taxon>Alteromonadaceae</taxon>
    </lineage>
</organism>
<keyword evidence="4" id="KW-0285">Flavoprotein</keyword>
<evidence type="ECO:0000256" key="7">
    <source>
        <dbReference type="ARBA" id="ARBA00023033"/>
    </source>
</evidence>
<name>A0ABW1XIJ6_9ALTE</name>
<dbReference type="InterPro" id="IPR018168">
    <property type="entry name" value="Ubi_Hdrlase_CS"/>
</dbReference>
<keyword evidence="10" id="KW-1185">Reference proteome</keyword>
<evidence type="ECO:0000256" key="2">
    <source>
        <dbReference type="ARBA" id="ARBA00004749"/>
    </source>
</evidence>
<dbReference type="Proteomes" id="UP001596364">
    <property type="component" value="Unassembled WGS sequence"/>
</dbReference>
<comment type="cofactor">
    <cofactor evidence="1">
        <name>FAD</name>
        <dbReference type="ChEBI" id="CHEBI:57692"/>
    </cofactor>
</comment>
<keyword evidence="6" id="KW-0560">Oxidoreductase</keyword>
<dbReference type="PRINTS" id="PR00420">
    <property type="entry name" value="RNGMNOXGNASE"/>
</dbReference>
<feature type="domain" description="FAD-binding" evidence="8">
    <location>
        <begin position="4"/>
        <end position="317"/>
    </location>
</feature>
<proteinExistence type="inferred from homology"/>
<dbReference type="PANTHER" id="PTHR43876">
    <property type="entry name" value="UBIQUINONE BIOSYNTHESIS MONOOXYGENASE COQ6, MITOCHONDRIAL"/>
    <property type="match status" value="1"/>
</dbReference>
<comment type="similarity">
    <text evidence="3">Belongs to the UbiH/COQ6 family.</text>
</comment>
<evidence type="ECO:0000256" key="5">
    <source>
        <dbReference type="ARBA" id="ARBA00022827"/>
    </source>
</evidence>
<comment type="caution">
    <text evidence="9">The sequence shown here is derived from an EMBL/GenBank/DDBJ whole genome shotgun (WGS) entry which is preliminary data.</text>
</comment>
<dbReference type="Pfam" id="PF01494">
    <property type="entry name" value="FAD_binding_3"/>
    <property type="match status" value="1"/>
</dbReference>
<dbReference type="RefSeq" id="WP_131259132.1">
    <property type="nucleotide sequence ID" value="NZ_JBHSUS010000001.1"/>
</dbReference>
<evidence type="ECO:0000259" key="8">
    <source>
        <dbReference type="Pfam" id="PF01494"/>
    </source>
</evidence>
<gene>
    <name evidence="9" type="ORF">ACFP85_02540</name>
</gene>
<dbReference type="PROSITE" id="PS01304">
    <property type="entry name" value="UBIH"/>
    <property type="match status" value="1"/>
</dbReference>
<evidence type="ECO:0000256" key="1">
    <source>
        <dbReference type="ARBA" id="ARBA00001974"/>
    </source>
</evidence>
<comment type="pathway">
    <text evidence="2">Cofactor biosynthesis; ubiquinone biosynthesis.</text>
</comment>
<dbReference type="InterPro" id="IPR051205">
    <property type="entry name" value="UbiH/COQ6_monooxygenase"/>
</dbReference>
<reference evidence="10" key="1">
    <citation type="journal article" date="2019" name="Int. J. Syst. Evol. Microbiol.">
        <title>The Global Catalogue of Microorganisms (GCM) 10K type strain sequencing project: providing services to taxonomists for standard genome sequencing and annotation.</title>
        <authorList>
            <consortium name="The Broad Institute Genomics Platform"/>
            <consortium name="The Broad Institute Genome Sequencing Center for Infectious Disease"/>
            <person name="Wu L."/>
            <person name="Ma J."/>
        </authorList>
    </citation>
    <scope>NUCLEOTIDE SEQUENCE [LARGE SCALE GENOMIC DNA]</scope>
    <source>
        <strain evidence="10">CGMCC 1.16031</strain>
    </source>
</reference>
<dbReference type="EMBL" id="JBHSUS010000001">
    <property type="protein sequence ID" value="MFC6439030.1"/>
    <property type="molecule type" value="Genomic_DNA"/>
</dbReference>
<evidence type="ECO:0000313" key="9">
    <source>
        <dbReference type="EMBL" id="MFC6439030.1"/>
    </source>
</evidence>